<dbReference type="InterPro" id="IPR001138">
    <property type="entry name" value="Zn2Cys6_DnaBD"/>
</dbReference>
<dbReference type="CDD" id="cd00067">
    <property type="entry name" value="GAL4"/>
    <property type="match status" value="1"/>
</dbReference>
<evidence type="ECO:0000256" key="2">
    <source>
        <dbReference type="SAM" id="MobiDB-lite"/>
    </source>
</evidence>
<feature type="region of interest" description="Disordered" evidence="2">
    <location>
        <begin position="365"/>
        <end position="419"/>
    </location>
</feature>
<protein>
    <recommendedName>
        <fullName evidence="5">Zn(2)-C6 fungal-type domain-containing protein</fullName>
    </recommendedName>
</protein>
<evidence type="ECO:0000256" key="1">
    <source>
        <dbReference type="ARBA" id="ARBA00023242"/>
    </source>
</evidence>
<feature type="compositionally biased region" description="Polar residues" evidence="2">
    <location>
        <begin position="285"/>
        <end position="297"/>
    </location>
</feature>
<name>A0A3E2GT36_SCYLI</name>
<proteinExistence type="predicted"/>
<feature type="non-terminal residue" evidence="3">
    <location>
        <position position="440"/>
    </location>
</feature>
<dbReference type="OrthoDB" id="5422841at2759"/>
<evidence type="ECO:0008006" key="5">
    <source>
        <dbReference type="Google" id="ProtNLM"/>
    </source>
</evidence>
<feature type="compositionally biased region" description="Gly residues" evidence="2">
    <location>
        <begin position="372"/>
        <end position="382"/>
    </location>
</feature>
<comment type="caution">
    <text evidence="3">The sequence shown here is derived from an EMBL/GenBank/DDBJ whole genome shotgun (WGS) entry which is preliminary data.</text>
</comment>
<reference evidence="3 4" key="1">
    <citation type="submission" date="2018-05" db="EMBL/GenBank/DDBJ databases">
        <title>Draft genome sequence of Scytalidium lignicola DSM 105466, a ubiquitous saprotrophic fungus.</title>
        <authorList>
            <person name="Buettner E."/>
            <person name="Gebauer A.M."/>
            <person name="Hofrichter M."/>
            <person name="Liers C."/>
            <person name="Kellner H."/>
        </authorList>
    </citation>
    <scope>NUCLEOTIDE SEQUENCE [LARGE SCALE GENOMIC DNA]</scope>
    <source>
        <strain evidence="3 4">DSM 105466</strain>
    </source>
</reference>
<feature type="compositionally biased region" description="Pro residues" evidence="2">
    <location>
        <begin position="10"/>
        <end position="26"/>
    </location>
</feature>
<gene>
    <name evidence="3" type="ORF">B7463_g12139</name>
</gene>
<dbReference type="Proteomes" id="UP000258309">
    <property type="component" value="Unassembled WGS sequence"/>
</dbReference>
<feature type="region of interest" description="Disordered" evidence="2">
    <location>
        <begin position="199"/>
        <end position="219"/>
    </location>
</feature>
<keyword evidence="1" id="KW-0539">Nucleus</keyword>
<organism evidence="3 4">
    <name type="scientific">Scytalidium lignicola</name>
    <name type="common">Hyphomycete</name>
    <dbReference type="NCBI Taxonomy" id="5539"/>
    <lineage>
        <taxon>Eukaryota</taxon>
        <taxon>Fungi</taxon>
        <taxon>Dikarya</taxon>
        <taxon>Ascomycota</taxon>
        <taxon>Pezizomycotina</taxon>
        <taxon>Leotiomycetes</taxon>
        <taxon>Leotiomycetes incertae sedis</taxon>
        <taxon>Scytalidium</taxon>
    </lineage>
</organism>
<feature type="region of interest" description="Disordered" evidence="2">
    <location>
        <begin position="1"/>
        <end position="29"/>
    </location>
</feature>
<feature type="region of interest" description="Disordered" evidence="2">
    <location>
        <begin position="242"/>
        <end position="299"/>
    </location>
</feature>
<dbReference type="EMBL" id="NCSJ02000489">
    <property type="protein sequence ID" value="RFU24197.1"/>
    <property type="molecule type" value="Genomic_DNA"/>
</dbReference>
<dbReference type="OMA" id="FWINGTH"/>
<feature type="compositionally biased region" description="Polar residues" evidence="2">
    <location>
        <begin position="206"/>
        <end position="219"/>
    </location>
</feature>
<feature type="compositionally biased region" description="Polar residues" evidence="2">
    <location>
        <begin position="396"/>
        <end position="409"/>
    </location>
</feature>
<dbReference type="AlphaFoldDB" id="A0A3E2GT36"/>
<feature type="compositionally biased region" description="Low complexity" evidence="2">
    <location>
        <begin position="273"/>
        <end position="284"/>
    </location>
</feature>
<accession>A0A3E2GT36</accession>
<feature type="non-terminal residue" evidence="3">
    <location>
        <position position="1"/>
    </location>
</feature>
<keyword evidence="4" id="KW-1185">Reference proteome</keyword>
<evidence type="ECO:0000313" key="4">
    <source>
        <dbReference type="Proteomes" id="UP000258309"/>
    </source>
</evidence>
<evidence type="ECO:0000313" key="3">
    <source>
        <dbReference type="EMBL" id="RFU24197.1"/>
    </source>
</evidence>
<dbReference type="STRING" id="5539.A0A3E2GT36"/>
<dbReference type="GO" id="GO:0000981">
    <property type="term" value="F:DNA-binding transcription factor activity, RNA polymerase II-specific"/>
    <property type="evidence" value="ECO:0007669"/>
    <property type="project" value="InterPro"/>
</dbReference>
<dbReference type="GO" id="GO:0008270">
    <property type="term" value="F:zinc ion binding"/>
    <property type="evidence" value="ECO:0007669"/>
    <property type="project" value="InterPro"/>
</dbReference>
<sequence length="440" mass="48265">MNKRKRSPSDSPPQVHPIPQPPPPSQPETFGDVLSLIDDYEGVLQRHESLASNLGARLVGPMLLKSIEKMFDGPIKLISSYSSQPAPFSWYDIVVFARSHPNEFGLRETPNGEKTCQFWINGTHVEISEDDYRLIISGGPERMIPSLPVPEDEAAELATMNILEARLAVLIKKADAVASKARQLNYHLKGHKATIQASKAHEVESPVQTTSFQHPQSSRNSFHMVAEVAKIQQDLLHQFTSTPNSHLHENSHPKYSRTVHSQSPTAFPGFNPSQSTTTQSTTTTNAPRQSSYPLNNTCEDDPYRSFMSAKIEKLNRGDVIHPPCDRCRRLKYDCTKHLSACAPCTKKHARCSWKDVRSEEIYRHDGSPVKVGTGGGDVGTGGKDPSPTAGDVAVNGNGNPSLPIMNNRSMGVDDDGPENMIDENTMLSRIASAAASAGQK</sequence>